<dbReference type="OrthoDB" id="9808891at2"/>
<keyword evidence="7 9" id="KW-0413">Isomerase</keyword>
<protein>
    <recommendedName>
        <fullName evidence="10">Peptidyl-prolyl cis-trans isomerase</fullName>
        <ecNumber evidence="10">5.2.1.8</ecNumber>
    </recommendedName>
</protein>
<dbReference type="GO" id="GO:0042026">
    <property type="term" value="P:protein refolding"/>
    <property type="evidence" value="ECO:0007669"/>
    <property type="project" value="UniProtKB-ARBA"/>
</dbReference>
<keyword evidence="5 9" id="KW-0697">Rotamase</keyword>
<gene>
    <name evidence="12" type="primary">slyD</name>
    <name evidence="12" type="ordered locus">IALB_3174</name>
</gene>
<dbReference type="EC" id="5.2.1.8" evidence="10"/>
<keyword evidence="13" id="KW-1185">Reference proteome</keyword>
<evidence type="ECO:0000256" key="3">
    <source>
        <dbReference type="ARBA" id="ARBA00006577"/>
    </source>
</evidence>
<evidence type="ECO:0000256" key="10">
    <source>
        <dbReference type="RuleBase" id="RU003915"/>
    </source>
</evidence>
<dbReference type="PROSITE" id="PS50059">
    <property type="entry name" value="FKBP_PPIASE"/>
    <property type="match status" value="1"/>
</dbReference>
<dbReference type="STRING" id="945713.IALB_3174"/>
<comment type="similarity">
    <text evidence="3 10">Belongs to the FKBP-type PPIase family.</text>
</comment>
<dbReference type="EMBL" id="CP003418">
    <property type="protein sequence ID" value="AFH50877.1"/>
    <property type="molecule type" value="Genomic_DNA"/>
</dbReference>
<dbReference type="KEGG" id="ial:IALB_3174"/>
<dbReference type="AlphaFoldDB" id="I0APH0"/>
<dbReference type="PANTHER" id="PTHR47861:SF3">
    <property type="entry name" value="FKBP-TYPE PEPTIDYL-PROLYL CIS-TRANS ISOMERASE SLYD"/>
    <property type="match status" value="1"/>
</dbReference>
<reference evidence="12 13" key="1">
    <citation type="journal article" date="2012" name="Front. Microbiol.">
        <title>Complete genome of Ignavibacterium album, a metabolically versatile, flagellated, facultative anaerobe from the phylum Chlorobi.</title>
        <authorList>
            <person name="Liu Z."/>
            <person name="Frigaard N.-U."/>
            <person name="Vogl K."/>
            <person name="Iino T."/>
            <person name="Ohkuma M."/>
            <person name="Overmann J."/>
            <person name="Bryant D.A."/>
        </authorList>
    </citation>
    <scope>NUCLEOTIDE SEQUENCE [LARGE SCALE GENOMIC DNA]</scope>
    <source>
        <strain evidence="13">DSM 19864 / JCM 16511 / NBRC 101810 / Mat9-16</strain>
    </source>
</reference>
<comment type="subcellular location">
    <subcellularLocation>
        <location evidence="2">Cytoplasm</location>
    </subcellularLocation>
</comment>
<feature type="domain" description="PPIase FKBP-type" evidence="11">
    <location>
        <begin position="6"/>
        <end position="100"/>
    </location>
</feature>
<dbReference type="InterPro" id="IPR001179">
    <property type="entry name" value="PPIase_FKBP_dom"/>
</dbReference>
<evidence type="ECO:0000313" key="12">
    <source>
        <dbReference type="EMBL" id="AFH50877.1"/>
    </source>
</evidence>
<evidence type="ECO:0000256" key="1">
    <source>
        <dbReference type="ARBA" id="ARBA00000971"/>
    </source>
</evidence>
<dbReference type="Gene3D" id="3.10.50.40">
    <property type="match status" value="1"/>
</dbReference>
<dbReference type="PATRIC" id="fig|945713.3.peg.3200"/>
<dbReference type="SUPFAM" id="SSF54534">
    <property type="entry name" value="FKBP-like"/>
    <property type="match status" value="1"/>
</dbReference>
<accession>I0APH0</accession>
<dbReference type="RefSeq" id="WP_014562012.1">
    <property type="nucleotide sequence ID" value="NC_017464.1"/>
</dbReference>
<name>I0APH0_IGNAJ</name>
<evidence type="ECO:0000256" key="6">
    <source>
        <dbReference type="ARBA" id="ARBA00023186"/>
    </source>
</evidence>
<dbReference type="HOGENOM" id="CLU_098197_3_0_10"/>
<keyword evidence="6" id="KW-0143">Chaperone</keyword>
<proteinExistence type="inferred from homology"/>
<dbReference type="InterPro" id="IPR046357">
    <property type="entry name" value="PPIase_dom_sf"/>
</dbReference>
<dbReference type="GO" id="GO:0005737">
    <property type="term" value="C:cytoplasm"/>
    <property type="evidence" value="ECO:0007669"/>
    <property type="project" value="UniProtKB-SubCell"/>
</dbReference>
<comment type="function">
    <text evidence="8">Also involved in hydrogenase metallocenter assembly, probably by participating in the nickel insertion step. This function in hydrogenase biosynthesis requires chaperone activity and the presence of the metal-binding domain, but not PPIase activity.</text>
</comment>
<evidence type="ECO:0000256" key="9">
    <source>
        <dbReference type="PROSITE-ProRule" id="PRU00277"/>
    </source>
</evidence>
<keyword evidence="4" id="KW-0963">Cytoplasm</keyword>
<sequence length="162" mass="17888">MPIGANKVVTLNFTLKDEQGNILDTTENAQPFSYISGQEQILPKLEEEVDSMIIGGKKHISIPAAEAYGEYNEEVVQVVGRENFPQDFLLEVGMQYIASAPDGTKMPFTITNVEGDDITIDFNHPLAGKDLEFDVELLDVRDASPEELAHGHVHGPDGHHHH</sequence>
<dbReference type="Proteomes" id="UP000007394">
    <property type="component" value="Chromosome"/>
</dbReference>
<comment type="catalytic activity">
    <reaction evidence="1 9 10">
        <text>[protein]-peptidylproline (omega=180) = [protein]-peptidylproline (omega=0)</text>
        <dbReference type="Rhea" id="RHEA:16237"/>
        <dbReference type="Rhea" id="RHEA-COMP:10747"/>
        <dbReference type="Rhea" id="RHEA-COMP:10748"/>
        <dbReference type="ChEBI" id="CHEBI:83833"/>
        <dbReference type="ChEBI" id="CHEBI:83834"/>
        <dbReference type="EC" id="5.2.1.8"/>
    </reaction>
</comment>
<evidence type="ECO:0000259" key="11">
    <source>
        <dbReference type="PROSITE" id="PS50059"/>
    </source>
</evidence>
<evidence type="ECO:0000313" key="13">
    <source>
        <dbReference type="Proteomes" id="UP000007394"/>
    </source>
</evidence>
<evidence type="ECO:0000256" key="4">
    <source>
        <dbReference type="ARBA" id="ARBA00022490"/>
    </source>
</evidence>
<evidence type="ECO:0000256" key="7">
    <source>
        <dbReference type="ARBA" id="ARBA00023235"/>
    </source>
</evidence>
<dbReference type="Pfam" id="PF00254">
    <property type="entry name" value="FKBP_C"/>
    <property type="match status" value="1"/>
</dbReference>
<evidence type="ECO:0000256" key="5">
    <source>
        <dbReference type="ARBA" id="ARBA00023110"/>
    </source>
</evidence>
<dbReference type="GO" id="GO:0003755">
    <property type="term" value="F:peptidyl-prolyl cis-trans isomerase activity"/>
    <property type="evidence" value="ECO:0007669"/>
    <property type="project" value="UniProtKB-UniRule"/>
</dbReference>
<dbReference type="eggNOG" id="COG1047">
    <property type="taxonomic scope" value="Bacteria"/>
</dbReference>
<dbReference type="PANTHER" id="PTHR47861">
    <property type="entry name" value="FKBP-TYPE PEPTIDYL-PROLYL CIS-TRANS ISOMERASE SLYD"/>
    <property type="match status" value="1"/>
</dbReference>
<evidence type="ECO:0000256" key="8">
    <source>
        <dbReference type="ARBA" id="ARBA00037071"/>
    </source>
</evidence>
<evidence type="ECO:0000256" key="2">
    <source>
        <dbReference type="ARBA" id="ARBA00004496"/>
    </source>
</evidence>
<organism evidence="12 13">
    <name type="scientific">Ignavibacterium album (strain DSM 19864 / JCM 16511 / NBRC 101810 / Mat9-16)</name>
    <dbReference type="NCBI Taxonomy" id="945713"/>
    <lineage>
        <taxon>Bacteria</taxon>
        <taxon>Pseudomonadati</taxon>
        <taxon>Ignavibacteriota</taxon>
        <taxon>Ignavibacteria</taxon>
        <taxon>Ignavibacteriales</taxon>
        <taxon>Ignavibacteriaceae</taxon>
        <taxon>Ignavibacterium</taxon>
    </lineage>
</organism>